<dbReference type="InterPro" id="IPR002068">
    <property type="entry name" value="A-crystallin/Hsp20_dom"/>
</dbReference>
<dbReference type="PROSITE" id="PS01031">
    <property type="entry name" value="SHSP"/>
    <property type="match status" value="1"/>
</dbReference>
<dbReference type="Pfam" id="PF00011">
    <property type="entry name" value="HSP20"/>
    <property type="match status" value="1"/>
</dbReference>
<dbReference type="Proteomes" id="UP000199062">
    <property type="component" value="Unassembled WGS sequence"/>
</dbReference>
<dbReference type="STRING" id="767519.SAMN05216559_2581"/>
<evidence type="ECO:0000259" key="4">
    <source>
        <dbReference type="PROSITE" id="PS01031"/>
    </source>
</evidence>
<feature type="compositionally biased region" description="Acidic residues" evidence="3">
    <location>
        <begin position="128"/>
        <end position="148"/>
    </location>
</feature>
<feature type="region of interest" description="Disordered" evidence="3">
    <location>
        <begin position="111"/>
        <end position="212"/>
    </location>
</feature>
<dbReference type="Gene3D" id="2.60.40.790">
    <property type="match status" value="1"/>
</dbReference>
<reference evidence="5 6" key="1">
    <citation type="submission" date="2016-10" db="EMBL/GenBank/DDBJ databases">
        <authorList>
            <person name="de Groot N.N."/>
        </authorList>
    </citation>
    <scope>NUCLEOTIDE SEQUENCE [LARGE SCALE GENOMIC DNA]</scope>
    <source>
        <strain evidence="5 6">CGMCC 1.10457</strain>
    </source>
</reference>
<evidence type="ECO:0000256" key="3">
    <source>
        <dbReference type="SAM" id="MobiDB-lite"/>
    </source>
</evidence>
<feature type="compositionally biased region" description="Acidic residues" evidence="3">
    <location>
        <begin position="178"/>
        <end position="195"/>
    </location>
</feature>
<feature type="compositionally biased region" description="Basic and acidic residues" evidence="3">
    <location>
        <begin position="197"/>
        <end position="212"/>
    </location>
</feature>
<sequence>MRQLTRSIGDTIFENLGRAAGRFQENRPLPADVLESEAAYLVVFDAPGVTATDVQVRYVEDRVEVRIDRFREFHDGFEMVYPGRGLSLAGSATLPEGATVDTDSATATLRDDGTLQVRIPKGKSEPGSADDDLDDEIDDTVEEADEREDAGTDVGDDEHEDGDSDEDAAADGGRQDETDAEADDRGEDADDDVTEQSEARDDPRQEETDLEE</sequence>
<dbReference type="SUPFAM" id="SSF49764">
    <property type="entry name" value="HSP20-like chaperones"/>
    <property type="match status" value="1"/>
</dbReference>
<accession>A0A1I6LEV3</accession>
<proteinExistence type="inferred from homology"/>
<dbReference type="CDD" id="cd06464">
    <property type="entry name" value="ACD_sHsps-like"/>
    <property type="match status" value="1"/>
</dbReference>
<evidence type="ECO:0000256" key="1">
    <source>
        <dbReference type="PROSITE-ProRule" id="PRU00285"/>
    </source>
</evidence>
<comment type="similarity">
    <text evidence="1 2">Belongs to the small heat shock protein (HSP20) family.</text>
</comment>
<name>A0A1I6LEV3_9EURY</name>
<evidence type="ECO:0000313" key="6">
    <source>
        <dbReference type="Proteomes" id="UP000199062"/>
    </source>
</evidence>
<feature type="domain" description="SHSP" evidence="4">
    <location>
        <begin position="20"/>
        <end position="140"/>
    </location>
</feature>
<gene>
    <name evidence="5" type="ORF">SAMN05216559_2581</name>
</gene>
<dbReference type="InterPro" id="IPR008978">
    <property type="entry name" value="HSP20-like_chaperone"/>
</dbReference>
<protein>
    <submittedName>
        <fullName evidence="5">Molecular chaperone IbpA, HSP20 family</fullName>
    </submittedName>
</protein>
<keyword evidence="6" id="KW-1185">Reference proteome</keyword>
<evidence type="ECO:0000256" key="2">
    <source>
        <dbReference type="RuleBase" id="RU003616"/>
    </source>
</evidence>
<dbReference type="RefSeq" id="WP_089816906.1">
    <property type="nucleotide sequence ID" value="NZ_FOZK01000002.1"/>
</dbReference>
<dbReference type="AlphaFoldDB" id="A0A1I6LEV3"/>
<feature type="compositionally biased region" description="Acidic residues" evidence="3">
    <location>
        <begin position="154"/>
        <end position="169"/>
    </location>
</feature>
<dbReference type="EMBL" id="FOZK01000002">
    <property type="protein sequence ID" value="SFS01995.1"/>
    <property type="molecule type" value="Genomic_DNA"/>
</dbReference>
<organism evidence="5 6">
    <name type="scientific">Halomicrobium zhouii</name>
    <dbReference type="NCBI Taxonomy" id="767519"/>
    <lineage>
        <taxon>Archaea</taxon>
        <taxon>Methanobacteriati</taxon>
        <taxon>Methanobacteriota</taxon>
        <taxon>Stenosarchaea group</taxon>
        <taxon>Halobacteria</taxon>
        <taxon>Halobacteriales</taxon>
        <taxon>Haloarculaceae</taxon>
        <taxon>Halomicrobium</taxon>
    </lineage>
</organism>
<evidence type="ECO:0000313" key="5">
    <source>
        <dbReference type="EMBL" id="SFS01995.1"/>
    </source>
</evidence>